<name>A0A6A4GFP7_9AGAR</name>
<gene>
    <name evidence="2" type="ORF">BT96DRAFT_1008276</name>
</gene>
<evidence type="ECO:0000313" key="3">
    <source>
        <dbReference type="Proteomes" id="UP000799118"/>
    </source>
</evidence>
<feature type="region of interest" description="Disordered" evidence="1">
    <location>
        <begin position="79"/>
        <end position="105"/>
    </location>
</feature>
<feature type="compositionally biased region" description="Acidic residues" evidence="1">
    <location>
        <begin position="79"/>
        <end position="89"/>
    </location>
</feature>
<evidence type="ECO:0000313" key="2">
    <source>
        <dbReference type="EMBL" id="KAE9384237.1"/>
    </source>
</evidence>
<evidence type="ECO:0000256" key="1">
    <source>
        <dbReference type="SAM" id="MobiDB-lite"/>
    </source>
</evidence>
<dbReference type="AlphaFoldDB" id="A0A6A4GFP7"/>
<reference evidence="2" key="1">
    <citation type="journal article" date="2019" name="Environ. Microbiol.">
        <title>Fungal ecological strategies reflected in gene transcription - a case study of two litter decomposers.</title>
        <authorList>
            <person name="Barbi F."/>
            <person name="Kohler A."/>
            <person name="Barry K."/>
            <person name="Baskaran P."/>
            <person name="Daum C."/>
            <person name="Fauchery L."/>
            <person name="Ihrmark K."/>
            <person name="Kuo A."/>
            <person name="LaButti K."/>
            <person name="Lipzen A."/>
            <person name="Morin E."/>
            <person name="Grigoriev I.V."/>
            <person name="Henrissat B."/>
            <person name="Lindahl B."/>
            <person name="Martin F."/>
        </authorList>
    </citation>
    <scope>NUCLEOTIDE SEQUENCE</scope>
    <source>
        <strain evidence="2">JB14</strain>
    </source>
</reference>
<sequence length="139" mass="15203">MNSFFIPLKPARLSTPSPEPEPEPDLIMSEPIPIPAASTSHSAMNPDDIAIAQVTTSISETFACNPDVIFNGYASDIELDDSDTSESDSEDNKAVPSKPKAKRRKLDVLARETKRLVKIAKHDILALALRDIAKFIESK</sequence>
<proteinExistence type="predicted"/>
<dbReference type="Proteomes" id="UP000799118">
    <property type="component" value="Unassembled WGS sequence"/>
</dbReference>
<dbReference type="EMBL" id="ML770187">
    <property type="protein sequence ID" value="KAE9384237.1"/>
    <property type="molecule type" value="Genomic_DNA"/>
</dbReference>
<feature type="region of interest" description="Disordered" evidence="1">
    <location>
        <begin position="1"/>
        <end position="41"/>
    </location>
</feature>
<accession>A0A6A4GFP7</accession>
<keyword evidence="3" id="KW-1185">Reference proteome</keyword>
<protein>
    <submittedName>
        <fullName evidence="2">Uncharacterized protein</fullName>
    </submittedName>
</protein>
<organism evidence="2 3">
    <name type="scientific">Gymnopus androsaceus JB14</name>
    <dbReference type="NCBI Taxonomy" id="1447944"/>
    <lineage>
        <taxon>Eukaryota</taxon>
        <taxon>Fungi</taxon>
        <taxon>Dikarya</taxon>
        <taxon>Basidiomycota</taxon>
        <taxon>Agaricomycotina</taxon>
        <taxon>Agaricomycetes</taxon>
        <taxon>Agaricomycetidae</taxon>
        <taxon>Agaricales</taxon>
        <taxon>Marasmiineae</taxon>
        <taxon>Omphalotaceae</taxon>
        <taxon>Gymnopus</taxon>
    </lineage>
</organism>